<dbReference type="EMBL" id="JARXRM010000046">
    <property type="protein sequence ID" value="MDH5824926.1"/>
    <property type="molecule type" value="Genomic_DNA"/>
</dbReference>
<protein>
    <submittedName>
        <fullName evidence="1">Uncharacterized protein</fullName>
    </submittedName>
</protein>
<proteinExistence type="predicted"/>
<organism evidence="1 2">
    <name type="scientific">Luteimonas endophytica</name>
    <dbReference type="NCBI Taxonomy" id="3042023"/>
    <lineage>
        <taxon>Bacteria</taxon>
        <taxon>Pseudomonadati</taxon>
        <taxon>Pseudomonadota</taxon>
        <taxon>Gammaproteobacteria</taxon>
        <taxon>Lysobacterales</taxon>
        <taxon>Lysobacteraceae</taxon>
        <taxon>Luteimonas</taxon>
    </lineage>
</organism>
<name>A0ABT6JDM1_9GAMM</name>
<comment type="caution">
    <text evidence="1">The sequence shown here is derived from an EMBL/GenBank/DDBJ whole genome shotgun (WGS) entry which is preliminary data.</text>
</comment>
<keyword evidence="2" id="KW-1185">Reference proteome</keyword>
<dbReference type="Proteomes" id="UP001156940">
    <property type="component" value="Unassembled WGS sequence"/>
</dbReference>
<dbReference type="RefSeq" id="WP_280576306.1">
    <property type="nucleotide sequence ID" value="NZ_JARXRM010000046.1"/>
</dbReference>
<evidence type="ECO:0000313" key="2">
    <source>
        <dbReference type="Proteomes" id="UP001156940"/>
    </source>
</evidence>
<sequence length="52" mass="6028">MWPGRRAGPTLLQVNPSDDIDDVRRRAGVMVRRRWIPEEEIQARLEQIAADS</sequence>
<accession>A0ABT6JDM1</accession>
<gene>
    <name evidence="1" type="ORF">QFW77_18325</name>
</gene>
<evidence type="ECO:0000313" key="1">
    <source>
        <dbReference type="EMBL" id="MDH5824926.1"/>
    </source>
</evidence>
<reference evidence="1 2" key="1">
    <citation type="submission" date="2023-04" db="EMBL/GenBank/DDBJ databases">
        <title>Luteimonas endophyticus RD2P54.</title>
        <authorList>
            <person name="Sun J.-Q."/>
        </authorList>
    </citation>
    <scope>NUCLEOTIDE SEQUENCE [LARGE SCALE GENOMIC DNA]</scope>
    <source>
        <strain evidence="1 2">RD2P54</strain>
    </source>
</reference>